<evidence type="ECO:0000313" key="1">
    <source>
        <dbReference type="EMBL" id="RXI00937.1"/>
    </source>
</evidence>
<gene>
    <name evidence="1" type="ORF">DVH24_001171</name>
</gene>
<dbReference type="EMBL" id="RDQH01000330">
    <property type="protein sequence ID" value="RXI00937.1"/>
    <property type="molecule type" value="Genomic_DNA"/>
</dbReference>
<accession>A0A498K0M5</accession>
<evidence type="ECO:0000313" key="2">
    <source>
        <dbReference type="Proteomes" id="UP000290289"/>
    </source>
</evidence>
<sequence length="179" mass="20356">MLTQRPRLLRSMECFSGEFIGGKTAKTTREPNPTPSTRQLTTGREAFNSRSGYNKGTQDKRANIPKLLVFLAFRSVLWLCLCLGFKNFNHLLKIQTLQMGCWEYKKLILLEDLGWWEAKIRRESTVMAQTAGDELVVRLEGSLELSTMEQGVKMVGAVLADQQLNKWDILCKPGIFNPT</sequence>
<protein>
    <submittedName>
        <fullName evidence="1">Uncharacterized protein</fullName>
    </submittedName>
</protein>
<dbReference type="AlphaFoldDB" id="A0A498K0M5"/>
<organism evidence="1 2">
    <name type="scientific">Malus domestica</name>
    <name type="common">Apple</name>
    <name type="synonym">Pyrus malus</name>
    <dbReference type="NCBI Taxonomy" id="3750"/>
    <lineage>
        <taxon>Eukaryota</taxon>
        <taxon>Viridiplantae</taxon>
        <taxon>Streptophyta</taxon>
        <taxon>Embryophyta</taxon>
        <taxon>Tracheophyta</taxon>
        <taxon>Spermatophyta</taxon>
        <taxon>Magnoliopsida</taxon>
        <taxon>eudicotyledons</taxon>
        <taxon>Gunneridae</taxon>
        <taxon>Pentapetalae</taxon>
        <taxon>rosids</taxon>
        <taxon>fabids</taxon>
        <taxon>Rosales</taxon>
        <taxon>Rosaceae</taxon>
        <taxon>Amygdaloideae</taxon>
        <taxon>Maleae</taxon>
        <taxon>Malus</taxon>
    </lineage>
</organism>
<proteinExistence type="predicted"/>
<reference evidence="1 2" key="1">
    <citation type="submission" date="2018-10" db="EMBL/GenBank/DDBJ databases">
        <title>A high-quality apple genome assembly.</title>
        <authorList>
            <person name="Hu J."/>
        </authorList>
    </citation>
    <scope>NUCLEOTIDE SEQUENCE [LARGE SCALE GENOMIC DNA]</scope>
    <source>
        <strain evidence="2">cv. HFTH1</strain>
        <tissue evidence="1">Young leaf</tissue>
    </source>
</reference>
<keyword evidence="2" id="KW-1185">Reference proteome</keyword>
<name>A0A498K0M5_MALDO</name>
<comment type="caution">
    <text evidence="1">The sequence shown here is derived from an EMBL/GenBank/DDBJ whole genome shotgun (WGS) entry which is preliminary data.</text>
</comment>
<dbReference type="Proteomes" id="UP000290289">
    <property type="component" value="Chromosome 4"/>
</dbReference>